<comment type="caution">
    <text evidence="5">The sequence shown here is derived from an EMBL/GenBank/DDBJ whole genome shotgun (WGS) entry which is preliminary data.</text>
</comment>
<protein>
    <submittedName>
        <fullName evidence="5">P-loop containing nucleoside triphosphate hydrolase protein</fullName>
    </submittedName>
</protein>
<evidence type="ECO:0000313" key="6">
    <source>
        <dbReference type="Proteomes" id="UP001174694"/>
    </source>
</evidence>
<dbReference type="InterPro" id="IPR027417">
    <property type="entry name" value="P-loop_NTPase"/>
</dbReference>
<dbReference type="PRINTS" id="PR00195">
    <property type="entry name" value="DYNAMIN"/>
</dbReference>
<dbReference type="InterPro" id="IPR000375">
    <property type="entry name" value="Dynamin_stalk"/>
</dbReference>
<name>A0AA38RXL8_9PEZI</name>
<dbReference type="GO" id="GO:0005874">
    <property type="term" value="C:microtubule"/>
    <property type="evidence" value="ECO:0007669"/>
    <property type="project" value="TreeGrafter"/>
</dbReference>
<dbReference type="GO" id="GO:0006897">
    <property type="term" value="P:endocytosis"/>
    <property type="evidence" value="ECO:0007669"/>
    <property type="project" value="TreeGrafter"/>
</dbReference>
<dbReference type="GO" id="GO:0005525">
    <property type="term" value="F:GTP binding"/>
    <property type="evidence" value="ECO:0007669"/>
    <property type="project" value="InterPro"/>
</dbReference>
<dbReference type="Pfam" id="PF01031">
    <property type="entry name" value="Dynamin_M"/>
    <property type="match status" value="1"/>
</dbReference>
<dbReference type="Gene3D" id="3.40.50.300">
    <property type="entry name" value="P-loop containing nucleotide triphosphate hydrolases"/>
    <property type="match status" value="1"/>
</dbReference>
<evidence type="ECO:0000313" key="5">
    <source>
        <dbReference type="EMBL" id="KAJ9150253.1"/>
    </source>
</evidence>
<dbReference type="GO" id="GO:0016559">
    <property type="term" value="P:peroxisome fission"/>
    <property type="evidence" value="ECO:0007669"/>
    <property type="project" value="TreeGrafter"/>
</dbReference>
<keyword evidence="1" id="KW-0547">Nucleotide-binding</keyword>
<dbReference type="SUPFAM" id="SSF52540">
    <property type="entry name" value="P-loop containing nucleoside triphosphate hydrolases"/>
    <property type="match status" value="1"/>
</dbReference>
<evidence type="ECO:0000256" key="1">
    <source>
        <dbReference type="ARBA" id="ARBA00022741"/>
    </source>
</evidence>
<dbReference type="GO" id="GO:0000266">
    <property type="term" value="P:mitochondrial fission"/>
    <property type="evidence" value="ECO:0007669"/>
    <property type="project" value="TreeGrafter"/>
</dbReference>
<dbReference type="GO" id="GO:0005739">
    <property type="term" value="C:mitochondrion"/>
    <property type="evidence" value="ECO:0007669"/>
    <property type="project" value="TreeGrafter"/>
</dbReference>
<dbReference type="Pfam" id="PF00350">
    <property type="entry name" value="Dynamin_N"/>
    <property type="match status" value="1"/>
</dbReference>
<feature type="domain" description="Dynamin-type G" evidence="4">
    <location>
        <begin position="38"/>
        <end position="326"/>
    </location>
</feature>
<dbReference type="Proteomes" id="UP001174694">
    <property type="component" value="Unassembled WGS sequence"/>
</dbReference>
<dbReference type="GO" id="GO:0048312">
    <property type="term" value="P:intracellular distribution of mitochondria"/>
    <property type="evidence" value="ECO:0007669"/>
    <property type="project" value="TreeGrafter"/>
</dbReference>
<dbReference type="InterPro" id="IPR001401">
    <property type="entry name" value="Dynamin_GTPase"/>
</dbReference>
<dbReference type="GO" id="GO:0016020">
    <property type="term" value="C:membrane"/>
    <property type="evidence" value="ECO:0007669"/>
    <property type="project" value="TreeGrafter"/>
</dbReference>
<reference evidence="5" key="1">
    <citation type="submission" date="2022-07" db="EMBL/GenBank/DDBJ databases">
        <title>Fungi with potential for degradation of polypropylene.</title>
        <authorList>
            <person name="Gostincar C."/>
        </authorList>
    </citation>
    <scope>NUCLEOTIDE SEQUENCE</scope>
    <source>
        <strain evidence="5">EXF-13308</strain>
    </source>
</reference>
<dbReference type="PROSITE" id="PS51718">
    <property type="entry name" value="G_DYNAMIN_2"/>
    <property type="match status" value="1"/>
</dbReference>
<dbReference type="EMBL" id="JANBVO010000008">
    <property type="protein sequence ID" value="KAJ9150253.1"/>
    <property type="molecule type" value="Genomic_DNA"/>
</dbReference>
<organism evidence="5 6">
    <name type="scientific">Pleurostoma richardsiae</name>
    <dbReference type="NCBI Taxonomy" id="41990"/>
    <lineage>
        <taxon>Eukaryota</taxon>
        <taxon>Fungi</taxon>
        <taxon>Dikarya</taxon>
        <taxon>Ascomycota</taxon>
        <taxon>Pezizomycotina</taxon>
        <taxon>Sordariomycetes</taxon>
        <taxon>Sordariomycetidae</taxon>
        <taxon>Calosphaeriales</taxon>
        <taxon>Pleurostomataceae</taxon>
        <taxon>Pleurostoma</taxon>
    </lineage>
</organism>
<dbReference type="PANTHER" id="PTHR11566:SF149">
    <property type="entry name" value="GTPASE, PUTATIVE (AFU_ORTHOLOGUE AFUA_6G11890)-RELATED"/>
    <property type="match status" value="1"/>
</dbReference>
<dbReference type="GO" id="GO:0008017">
    <property type="term" value="F:microtubule binding"/>
    <property type="evidence" value="ECO:0007669"/>
    <property type="project" value="TreeGrafter"/>
</dbReference>
<dbReference type="InterPro" id="IPR020850">
    <property type="entry name" value="GED_dom"/>
</dbReference>
<keyword evidence="6" id="KW-1185">Reference proteome</keyword>
<dbReference type="PROSITE" id="PS51388">
    <property type="entry name" value="GED"/>
    <property type="match status" value="1"/>
</dbReference>
<feature type="domain" description="GED" evidence="3">
    <location>
        <begin position="644"/>
        <end position="735"/>
    </location>
</feature>
<dbReference type="InterPro" id="IPR030381">
    <property type="entry name" value="G_DYNAMIN_dom"/>
</dbReference>
<dbReference type="SMART" id="SM00053">
    <property type="entry name" value="DYNc"/>
    <property type="match status" value="1"/>
</dbReference>
<proteinExistence type="predicted"/>
<dbReference type="InterPro" id="IPR022812">
    <property type="entry name" value="Dynamin"/>
</dbReference>
<dbReference type="GO" id="GO:0003924">
    <property type="term" value="F:GTPase activity"/>
    <property type="evidence" value="ECO:0007669"/>
    <property type="project" value="InterPro"/>
</dbReference>
<gene>
    <name evidence="5" type="ORF">NKR23_g3675</name>
</gene>
<dbReference type="PANTHER" id="PTHR11566">
    <property type="entry name" value="DYNAMIN"/>
    <property type="match status" value="1"/>
</dbReference>
<evidence type="ECO:0000259" key="4">
    <source>
        <dbReference type="PROSITE" id="PS51718"/>
    </source>
</evidence>
<sequence length="735" mass="84133">MGEIIIDPTVVALQTLQEPQKDLFDKIDGLRSLGVGRIVDLPQIIVVGDESSGKSSVLEAISRVRFPVDREVCTRFATELVLRHYEETNISVSIDWEDEAADDVKKEAEKKLGSFSKKEDLDQIVRTAAQLMGIRKGSRNFCKDVLRIKILAPDVPDLTLVDLPGFWYTDTPSQTEEDQELVNELVRKYMMQKNSIILAVVSAATRLKLQRVLSEPGKPGIDPNRERTIGVLTHPDKVELESKDGKEVMRLAKNQHEAYKLSHGWHVLRNRGEKEKGWSDERRDHEESEFLSRGVWASLHPEDKGVVSLRKKLSGLLYKHIVDNLPSVTESMQKSLSERQKKMRKLGRSRATPEDMRVYLTGIAQAFETLAREAVRGSYGDHDFFGDLSGFLRGSDIGQRHIRNLRAVVRDMNRAFVATMYSKGAKHSIVWEDGADDSDERRTEIPDFLKPLVDKHYNFSEPEKMDEKVLKEMIEVFAAKNQGLEFPGRANPRVAIDVFRLQAEPWHRIATCHIELVISTTKQFVQDLLEHVVASDTDTLQKIMKDCVEPFFRRKEDVLTDKLHELLPQPDETGFSLPLEWEFEVLSKQRTDTRLNTQVHKLGEERLRSLNDAQRVAILGSRDYTRAWADEQRAQFSTPSKFGIENVIDDTIVYYELSLRTFIENVITLAVENKLMRDVPKIFESIQVAAMDEAKLRSLAAETPSILKERERLAKEIASLKDGLELCNTYRYRRP</sequence>
<keyword evidence="2" id="KW-0342">GTP-binding</keyword>
<keyword evidence="5" id="KW-0378">Hydrolase</keyword>
<dbReference type="CDD" id="cd08771">
    <property type="entry name" value="DLP_1"/>
    <property type="match status" value="1"/>
</dbReference>
<dbReference type="AlphaFoldDB" id="A0AA38RXL8"/>
<accession>A0AA38RXL8</accession>
<dbReference type="InterPro" id="IPR045063">
    <property type="entry name" value="Dynamin_N"/>
</dbReference>
<evidence type="ECO:0000256" key="2">
    <source>
        <dbReference type="ARBA" id="ARBA00023134"/>
    </source>
</evidence>
<evidence type="ECO:0000259" key="3">
    <source>
        <dbReference type="PROSITE" id="PS51388"/>
    </source>
</evidence>